<organism evidence="2 3">
    <name type="scientific">Muraenolepis orangiensis</name>
    <name type="common">Patagonian moray cod</name>
    <dbReference type="NCBI Taxonomy" id="630683"/>
    <lineage>
        <taxon>Eukaryota</taxon>
        <taxon>Metazoa</taxon>
        <taxon>Chordata</taxon>
        <taxon>Craniata</taxon>
        <taxon>Vertebrata</taxon>
        <taxon>Euteleostomi</taxon>
        <taxon>Actinopterygii</taxon>
        <taxon>Neopterygii</taxon>
        <taxon>Teleostei</taxon>
        <taxon>Neoteleostei</taxon>
        <taxon>Acanthomorphata</taxon>
        <taxon>Zeiogadaria</taxon>
        <taxon>Gadariae</taxon>
        <taxon>Gadiformes</taxon>
        <taxon>Muraenolepidoidei</taxon>
        <taxon>Muraenolepididae</taxon>
        <taxon>Muraenolepis</taxon>
    </lineage>
</organism>
<evidence type="ECO:0000313" key="2">
    <source>
        <dbReference type="EMBL" id="KAJ3598513.1"/>
    </source>
</evidence>
<feature type="compositionally biased region" description="Gly residues" evidence="1">
    <location>
        <begin position="52"/>
        <end position="62"/>
    </location>
</feature>
<feature type="compositionally biased region" description="Basic and acidic residues" evidence="1">
    <location>
        <begin position="36"/>
        <end position="49"/>
    </location>
</feature>
<name>A0A9Q0IHT3_9TELE</name>
<accession>A0A9Q0IHT3</accession>
<dbReference type="Proteomes" id="UP001148018">
    <property type="component" value="Unassembled WGS sequence"/>
</dbReference>
<sequence>MCGAAHSPRRKDIRGTEPPEARTGAPSRAQRSRRRVMLERTRNAGDPRPRTGGRGRTAGGLVRGDEMDGTVHARCVFKS</sequence>
<keyword evidence="3" id="KW-1185">Reference proteome</keyword>
<evidence type="ECO:0000313" key="3">
    <source>
        <dbReference type="Proteomes" id="UP001148018"/>
    </source>
</evidence>
<feature type="region of interest" description="Disordered" evidence="1">
    <location>
        <begin position="1"/>
        <end position="65"/>
    </location>
</feature>
<gene>
    <name evidence="2" type="ORF">NHX12_002024</name>
</gene>
<evidence type="ECO:0000256" key="1">
    <source>
        <dbReference type="SAM" id="MobiDB-lite"/>
    </source>
</evidence>
<comment type="caution">
    <text evidence="2">The sequence shown here is derived from an EMBL/GenBank/DDBJ whole genome shotgun (WGS) entry which is preliminary data.</text>
</comment>
<reference evidence="2" key="1">
    <citation type="submission" date="2022-07" db="EMBL/GenBank/DDBJ databases">
        <title>Chromosome-level genome of Muraenolepis orangiensis.</title>
        <authorList>
            <person name="Kim J."/>
        </authorList>
    </citation>
    <scope>NUCLEOTIDE SEQUENCE</scope>
    <source>
        <strain evidence="2">KU_S4_2022</strain>
        <tissue evidence="2">Muscle</tissue>
    </source>
</reference>
<dbReference type="AlphaFoldDB" id="A0A9Q0IHT3"/>
<protein>
    <submittedName>
        <fullName evidence="2">Uncharacterized protein</fullName>
    </submittedName>
</protein>
<dbReference type="EMBL" id="JANIIK010000109">
    <property type="protein sequence ID" value="KAJ3598513.1"/>
    <property type="molecule type" value="Genomic_DNA"/>
</dbReference>
<proteinExistence type="predicted"/>